<dbReference type="EMBL" id="CABVIC010000004">
    <property type="protein sequence ID" value="VVP21636.1"/>
    <property type="molecule type" value="Genomic_DNA"/>
</dbReference>
<feature type="domain" description="Lysozyme inhibitor LprI-like N-terminal" evidence="3">
    <location>
        <begin position="27"/>
        <end position="98"/>
    </location>
</feature>
<feature type="region of interest" description="Disordered" evidence="1">
    <location>
        <begin position="158"/>
        <end position="180"/>
    </location>
</feature>
<dbReference type="AlphaFoldDB" id="A0A5E7MAE5"/>
<evidence type="ECO:0000313" key="4">
    <source>
        <dbReference type="EMBL" id="VVP21636.1"/>
    </source>
</evidence>
<keyword evidence="2" id="KW-0732">Signal</keyword>
<dbReference type="Pfam" id="PF07007">
    <property type="entry name" value="LprI"/>
    <property type="match status" value="1"/>
</dbReference>
<evidence type="ECO:0000256" key="2">
    <source>
        <dbReference type="SAM" id="SignalP"/>
    </source>
</evidence>
<organism evidence="4 5">
    <name type="scientific">Pseudomonas fluorescens</name>
    <dbReference type="NCBI Taxonomy" id="294"/>
    <lineage>
        <taxon>Bacteria</taxon>
        <taxon>Pseudomonadati</taxon>
        <taxon>Pseudomonadota</taxon>
        <taxon>Gammaproteobacteria</taxon>
        <taxon>Pseudomonadales</taxon>
        <taxon>Pseudomonadaceae</taxon>
        <taxon>Pseudomonas</taxon>
    </lineage>
</organism>
<accession>A0A5E7MAE5</accession>
<feature type="chain" id="PRO_5022937761" description="Lysozyme inhibitor LprI-like N-terminal domain-containing protein" evidence="2">
    <location>
        <begin position="23"/>
        <end position="451"/>
    </location>
</feature>
<name>A0A5E7MAE5_PSEFL</name>
<dbReference type="RefSeq" id="WP_150637559.1">
    <property type="nucleotide sequence ID" value="NZ_CABVIC010000004.1"/>
</dbReference>
<evidence type="ECO:0000259" key="3">
    <source>
        <dbReference type="Pfam" id="PF07007"/>
    </source>
</evidence>
<reference evidence="4 5" key="1">
    <citation type="submission" date="2019-09" db="EMBL/GenBank/DDBJ databases">
        <authorList>
            <person name="Chandra G."/>
            <person name="Truman W A."/>
        </authorList>
    </citation>
    <scope>NUCLEOTIDE SEQUENCE [LARGE SCALE GENOMIC DNA]</scope>
    <source>
        <strain evidence="4">PS847</strain>
    </source>
</reference>
<proteinExistence type="predicted"/>
<dbReference type="GO" id="GO:0005576">
    <property type="term" value="C:extracellular region"/>
    <property type="evidence" value="ECO:0007669"/>
    <property type="project" value="TreeGrafter"/>
</dbReference>
<dbReference type="Proteomes" id="UP000326067">
    <property type="component" value="Unassembled WGS sequence"/>
</dbReference>
<gene>
    <name evidence="4" type="ORF">PS847_03864</name>
</gene>
<evidence type="ECO:0000256" key="1">
    <source>
        <dbReference type="SAM" id="MobiDB-lite"/>
    </source>
</evidence>
<sequence precursor="true">MYIKGRYILSACLLVFIQQATAAAMDCKKAANDVENMICANKSLYELDAQMGTLYRQLMTTATATQPELKRTQRAWLKTRNACAVDVACLDGSYRQRLQALQAQWTQAAMWQPDAVDLQAMNDLQESILAESKNHAEFALERALAAWAVDSSETSFAGDPVDDSYGEQTNFPKSRPKGVGEDEWKALNASSIDGAAETGRSSYALLDLDHDGQRDLIVDTYAGGTGLFTYVETWRRTGERFVKRSVEPESSLFYTNDRGANQAISWIKLHDRIYAAYRNGAYGVDNLYLLNPLKVNHQVPTVSVRYAYALEVPTTQHKEDGTSTYELDADLHGALEHAITRAMKVASESTANAPLCLIPPTGAGDDDYYSYGPGHYTIEKIADLPVMIGGECYIGALIDWFGSYSEKTGLFAQLAVRKPGVEASGTTYEVHGRRHVTDVSSTLGKVELNGD</sequence>
<dbReference type="InterPro" id="IPR009739">
    <property type="entry name" value="LprI-like_N"/>
</dbReference>
<dbReference type="PANTHER" id="PTHR37549:SF1">
    <property type="entry name" value="LIPOPROTEIN LPRI"/>
    <property type="match status" value="1"/>
</dbReference>
<protein>
    <recommendedName>
        <fullName evidence="3">Lysozyme inhibitor LprI-like N-terminal domain-containing protein</fullName>
    </recommendedName>
</protein>
<dbReference type="Gene3D" id="1.20.1270.180">
    <property type="match status" value="1"/>
</dbReference>
<evidence type="ECO:0000313" key="5">
    <source>
        <dbReference type="Proteomes" id="UP000326067"/>
    </source>
</evidence>
<dbReference type="InterPro" id="IPR052755">
    <property type="entry name" value="Lysozyme_Inhibitor_LprI"/>
</dbReference>
<dbReference type="PANTHER" id="PTHR37549">
    <property type="entry name" value="LIPOPROTEIN LPRI"/>
    <property type="match status" value="1"/>
</dbReference>
<feature type="signal peptide" evidence="2">
    <location>
        <begin position="1"/>
        <end position="22"/>
    </location>
</feature>